<dbReference type="OrthoDB" id="1361953at2"/>
<dbReference type="AlphaFoldDB" id="A0A1H6MCT4"/>
<organism evidence="2 3">
    <name type="scientific">Paenimyroides marinum</name>
    <dbReference type="NCBI Taxonomy" id="1159016"/>
    <lineage>
        <taxon>Bacteria</taxon>
        <taxon>Pseudomonadati</taxon>
        <taxon>Bacteroidota</taxon>
        <taxon>Flavobacteriia</taxon>
        <taxon>Flavobacteriales</taxon>
        <taxon>Flavobacteriaceae</taxon>
        <taxon>Paenimyroides</taxon>
    </lineage>
</organism>
<evidence type="ECO:0000256" key="1">
    <source>
        <dbReference type="SAM" id="SignalP"/>
    </source>
</evidence>
<keyword evidence="1" id="KW-0732">Signal</keyword>
<name>A0A1H6MCT4_9FLAO</name>
<dbReference type="RefSeq" id="WP_143037803.1">
    <property type="nucleotide sequence ID" value="NZ_FNXE01000050.1"/>
</dbReference>
<dbReference type="Proteomes" id="UP000199634">
    <property type="component" value="Unassembled WGS sequence"/>
</dbReference>
<feature type="chain" id="PRO_5011708582" evidence="1">
    <location>
        <begin position="19"/>
        <end position="141"/>
    </location>
</feature>
<sequence>MKKLIYIIILMASLNIYAQNAIETDELFLKYEQEYLKAVSSEDGRNYELANKNFNSKFNDYKQRNKFQKSKDKERWLSKNFSKTEFSSADEALQTYKDMVELSTLIKDRNNAIQEIRNELLKKYDETLIWETLQARLKARK</sequence>
<keyword evidence="3" id="KW-1185">Reference proteome</keyword>
<proteinExistence type="predicted"/>
<evidence type="ECO:0000313" key="3">
    <source>
        <dbReference type="Proteomes" id="UP000199634"/>
    </source>
</evidence>
<protein>
    <submittedName>
        <fullName evidence="2">Uncharacterized protein</fullName>
    </submittedName>
</protein>
<feature type="signal peptide" evidence="1">
    <location>
        <begin position="1"/>
        <end position="18"/>
    </location>
</feature>
<evidence type="ECO:0000313" key="2">
    <source>
        <dbReference type="EMBL" id="SEH99334.1"/>
    </source>
</evidence>
<dbReference type="EMBL" id="FNXE01000050">
    <property type="protein sequence ID" value="SEH99334.1"/>
    <property type="molecule type" value="Genomic_DNA"/>
</dbReference>
<reference evidence="3" key="1">
    <citation type="submission" date="2016-10" db="EMBL/GenBank/DDBJ databases">
        <authorList>
            <person name="Varghese N."/>
            <person name="Submissions S."/>
        </authorList>
    </citation>
    <scope>NUCLEOTIDE SEQUENCE [LARGE SCALE GENOMIC DNA]</scope>
    <source>
        <strain evidence="3">CGMCC 1.10825</strain>
    </source>
</reference>
<accession>A0A1H6MCT4</accession>
<gene>
    <name evidence="2" type="ORF">SAMN02927937_02604</name>
</gene>